<sequence length="322" mass="36126">MAASNIIPDNDPRDLATIEFQLRYRNTFVDTEENLCKTAEGGDKEGWCTPDRTVLNAALVGEDQFLGHQKMNHSTTTACQTAGPLINHEVSMFQGFKFRDPDVHIKSRSHDSNQIQHPTIITQRSIYYNEALAARIQTIRHIAIMRSSPATDLLLLGLLAFARIQNVSSAPAPLSKPDANHPANPLTFEYGGHIFRECAKRPPFTSENSICKETYRLRKEETCEKKYANYVTEMTNKYGTYQGSNYIKAANLVDGKDTCEGAKEGTEICTNRSFTEGFETAIKALEKVDRQCCVYRSKKGFPTDTGGYREIKTPYPGCENLD</sequence>
<dbReference type="Proteomes" id="UP000275078">
    <property type="component" value="Unassembled WGS sequence"/>
</dbReference>
<organism evidence="1 2">
    <name type="scientific">Ascobolus immersus RN42</name>
    <dbReference type="NCBI Taxonomy" id="1160509"/>
    <lineage>
        <taxon>Eukaryota</taxon>
        <taxon>Fungi</taxon>
        <taxon>Dikarya</taxon>
        <taxon>Ascomycota</taxon>
        <taxon>Pezizomycotina</taxon>
        <taxon>Pezizomycetes</taxon>
        <taxon>Pezizales</taxon>
        <taxon>Ascobolaceae</taxon>
        <taxon>Ascobolus</taxon>
    </lineage>
</organism>
<protein>
    <submittedName>
        <fullName evidence="1">Uncharacterized protein</fullName>
    </submittedName>
</protein>
<evidence type="ECO:0000313" key="1">
    <source>
        <dbReference type="EMBL" id="RPA78983.1"/>
    </source>
</evidence>
<dbReference type="AlphaFoldDB" id="A0A3N4HYP5"/>
<dbReference type="EMBL" id="ML119704">
    <property type="protein sequence ID" value="RPA78983.1"/>
    <property type="molecule type" value="Genomic_DNA"/>
</dbReference>
<name>A0A3N4HYP5_ASCIM</name>
<evidence type="ECO:0000313" key="2">
    <source>
        <dbReference type="Proteomes" id="UP000275078"/>
    </source>
</evidence>
<proteinExistence type="predicted"/>
<keyword evidence="2" id="KW-1185">Reference proteome</keyword>
<gene>
    <name evidence="1" type="ORF">BJ508DRAFT_308725</name>
</gene>
<reference evidence="1 2" key="1">
    <citation type="journal article" date="2018" name="Nat. Ecol. Evol.">
        <title>Pezizomycetes genomes reveal the molecular basis of ectomycorrhizal truffle lifestyle.</title>
        <authorList>
            <person name="Murat C."/>
            <person name="Payen T."/>
            <person name="Noel B."/>
            <person name="Kuo A."/>
            <person name="Morin E."/>
            <person name="Chen J."/>
            <person name="Kohler A."/>
            <person name="Krizsan K."/>
            <person name="Balestrini R."/>
            <person name="Da Silva C."/>
            <person name="Montanini B."/>
            <person name="Hainaut M."/>
            <person name="Levati E."/>
            <person name="Barry K.W."/>
            <person name="Belfiori B."/>
            <person name="Cichocki N."/>
            <person name="Clum A."/>
            <person name="Dockter R.B."/>
            <person name="Fauchery L."/>
            <person name="Guy J."/>
            <person name="Iotti M."/>
            <person name="Le Tacon F."/>
            <person name="Lindquist E.A."/>
            <person name="Lipzen A."/>
            <person name="Malagnac F."/>
            <person name="Mello A."/>
            <person name="Molinier V."/>
            <person name="Miyauchi S."/>
            <person name="Poulain J."/>
            <person name="Riccioni C."/>
            <person name="Rubini A."/>
            <person name="Sitrit Y."/>
            <person name="Splivallo R."/>
            <person name="Traeger S."/>
            <person name="Wang M."/>
            <person name="Zifcakova L."/>
            <person name="Wipf D."/>
            <person name="Zambonelli A."/>
            <person name="Paolocci F."/>
            <person name="Nowrousian M."/>
            <person name="Ottonello S."/>
            <person name="Baldrian P."/>
            <person name="Spatafora J.W."/>
            <person name="Henrissat B."/>
            <person name="Nagy L.G."/>
            <person name="Aury J.M."/>
            <person name="Wincker P."/>
            <person name="Grigoriev I.V."/>
            <person name="Bonfante P."/>
            <person name="Martin F.M."/>
        </authorList>
    </citation>
    <scope>NUCLEOTIDE SEQUENCE [LARGE SCALE GENOMIC DNA]</scope>
    <source>
        <strain evidence="1 2">RN42</strain>
    </source>
</reference>
<accession>A0A3N4HYP5</accession>